<keyword evidence="10" id="KW-0131">Cell cycle</keyword>
<comment type="similarity">
    <text evidence="3">Belongs to the CND2 (condensin subunit 2) family.</text>
</comment>
<proteinExistence type="inferred from homology"/>
<evidence type="ECO:0000256" key="1">
    <source>
        <dbReference type="ARBA" id="ARBA00004286"/>
    </source>
</evidence>
<evidence type="ECO:0000313" key="12">
    <source>
        <dbReference type="EMBL" id="EAR87714.2"/>
    </source>
</evidence>
<dbReference type="KEGG" id="tet:TTHERM_00540340"/>
<feature type="region of interest" description="Disordered" evidence="11">
    <location>
        <begin position="853"/>
        <end position="878"/>
    </location>
</feature>
<dbReference type="InterPro" id="IPR022816">
    <property type="entry name" value="Condensin_barren_su2"/>
</dbReference>
<dbReference type="eggNOG" id="KOG2328">
    <property type="taxonomic scope" value="Eukaryota"/>
</dbReference>
<evidence type="ECO:0000256" key="4">
    <source>
        <dbReference type="ARBA" id="ARBA00016065"/>
    </source>
</evidence>
<evidence type="ECO:0000256" key="2">
    <source>
        <dbReference type="ARBA" id="ARBA00004496"/>
    </source>
</evidence>
<evidence type="ECO:0000256" key="8">
    <source>
        <dbReference type="ARBA" id="ARBA00022776"/>
    </source>
</evidence>
<reference evidence="13" key="1">
    <citation type="journal article" date="2006" name="PLoS Biol.">
        <title>Macronuclear genome sequence of the ciliate Tetrahymena thermophila, a model eukaryote.</title>
        <authorList>
            <person name="Eisen J.A."/>
            <person name="Coyne R.S."/>
            <person name="Wu M."/>
            <person name="Wu D."/>
            <person name="Thiagarajan M."/>
            <person name="Wortman J.R."/>
            <person name="Badger J.H."/>
            <person name="Ren Q."/>
            <person name="Amedeo P."/>
            <person name="Jones K.M."/>
            <person name="Tallon L.J."/>
            <person name="Delcher A.L."/>
            <person name="Salzberg S.L."/>
            <person name="Silva J.C."/>
            <person name="Haas B.J."/>
            <person name="Majoros W.H."/>
            <person name="Farzad M."/>
            <person name="Carlton J.M."/>
            <person name="Smith R.K. Jr."/>
            <person name="Garg J."/>
            <person name="Pearlman R.E."/>
            <person name="Karrer K.M."/>
            <person name="Sun L."/>
            <person name="Manning G."/>
            <person name="Elde N.C."/>
            <person name="Turkewitz A.P."/>
            <person name="Asai D.J."/>
            <person name="Wilkes D.E."/>
            <person name="Wang Y."/>
            <person name="Cai H."/>
            <person name="Collins K."/>
            <person name="Stewart B.A."/>
            <person name="Lee S.R."/>
            <person name="Wilamowska K."/>
            <person name="Weinberg Z."/>
            <person name="Ruzzo W.L."/>
            <person name="Wloga D."/>
            <person name="Gaertig J."/>
            <person name="Frankel J."/>
            <person name="Tsao C.-C."/>
            <person name="Gorovsky M.A."/>
            <person name="Keeling P.J."/>
            <person name="Waller R.F."/>
            <person name="Patron N.J."/>
            <person name="Cherry J.M."/>
            <person name="Stover N.A."/>
            <person name="Krieger C.J."/>
            <person name="del Toro C."/>
            <person name="Ryder H.F."/>
            <person name="Williamson S.C."/>
            <person name="Barbeau R.A."/>
            <person name="Hamilton E.P."/>
            <person name="Orias E."/>
        </authorList>
    </citation>
    <scope>NUCLEOTIDE SEQUENCE [LARGE SCALE GENOMIC DNA]</scope>
    <source>
        <strain evidence="13">SB210</strain>
    </source>
</reference>
<keyword evidence="6" id="KW-0963">Cytoplasm</keyword>
<keyword evidence="13" id="KW-1185">Reference proteome</keyword>
<dbReference type="InParanoid" id="I7M723"/>
<evidence type="ECO:0000256" key="5">
    <source>
        <dbReference type="ARBA" id="ARBA00022454"/>
    </source>
</evidence>
<dbReference type="PANTHER" id="PTHR13108:SF9">
    <property type="entry name" value="CONDENSIN COMPLEX SUBUNIT 2"/>
    <property type="match status" value="1"/>
</dbReference>
<feature type="region of interest" description="Disordered" evidence="11">
    <location>
        <begin position="219"/>
        <end position="245"/>
    </location>
</feature>
<gene>
    <name evidence="12" type="ORF">TTHERM_00540340</name>
</gene>
<comment type="subcellular location">
    <subcellularLocation>
        <location evidence="1">Chromosome</location>
    </subcellularLocation>
    <subcellularLocation>
        <location evidence="2">Cytoplasm</location>
    </subcellularLocation>
</comment>
<dbReference type="Pfam" id="PF05786">
    <property type="entry name" value="Cnd2"/>
    <property type="match status" value="1"/>
</dbReference>
<dbReference type="GO" id="GO:0005737">
    <property type="term" value="C:cytoplasm"/>
    <property type="evidence" value="ECO:0007669"/>
    <property type="project" value="UniProtKB-SubCell"/>
</dbReference>
<dbReference type="GeneID" id="7832551"/>
<dbReference type="GO" id="GO:0000796">
    <property type="term" value="C:condensin complex"/>
    <property type="evidence" value="ECO:0007669"/>
    <property type="project" value="InterPro"/>
</dbReference>
<dbReference type="AlphaFoldDB" id="I7M723"/>
<evidence type="ECO:0000256" key="11">
    <source>
        <dbReference type="SAM" id="MobiDB-lite"/>
    </source>
</evidence>
<accession>I7M723</accession>
<dbReference type="GO" id="GO:0003682">
    <property type="term" value="F:chromatin binding"/>
    <property type="evidence" value="ECO:0007669"/>
    <property type="project" value="TreeGrafter"/>
</dbReference>
<feature type="compositionally biased region" description="Basic residues" evidence="11">
    <location>
        <begin position="1"/>
        <end position="19"/>
    </location>
</feature>
<dbReference type="Proteomes" id="UP000009168">
    <property type="component" value="Unassembled WGS sequence"/>
</dbReference>
<evidence type="ECO:0000313" key="13">
    <source>
        <dbReference type="Proteomes" id="UP000009168"/>
    </source>
</evidence>
<keyword evidence="5" id="KW-0158">Chromosome</keyword>
<keyword evidence="7" id="KW-0132">Cell division</keyword>
<evidence type="ECO:0000256" key="10">
    <source>
        <dbReference type="ARBA" id="ARBA00023306"/>
    </source>
</evidence>
<keyword evidence="8" id="KW-0498">Mitosis</keyword>
<dbReference type="GO" id="GO:0007076">
    <property type="term" value="P:mitotic chromosome condensation"/>
    <property type="evidence" value="ECO:0007669"/>
    <property type="project" value="InterPro"/>
</dbReference>
<evidence type="ECO:0000256" key="6">
    <source>
        <dbReference type="ARBA" id="ARBA00022490"/>
    </source>
</evidence>
<protein>
    <recommendedName>
        <fullName evidence="4">Condensin complex subunit 2</fullName>
    </recommendedName>
</protein>
<dbReference type="PANTHER" id="PTHR13108">
    <property type="entry name" value="CONDENSIN COMPLEX SUBUNIT 2"/>
    <property type="match status" value="1"/>
</dbReference>
<feature type="compositionally biased region" description="Basic and acidic residues" evidence="11">
    <location>
        <begin position="232"/>
        <end position="245"/>
    </location>
</feature>
<evidence type="ECO:0000256" key="7">
    <source>
        <dbReference type="ARBA" id="ARBA00022618"/>
    </source>
</evidence>
<keyword evidence="9" id="KW-0226">DNA condensation</keyword>
<dbReference type="RefSeq" id="XP_001007959.2">
    <property type="nucleotide sequence ID" value="XM_001007959.2"/>
</dbReference>
<evidence type="ECO:0000256" key="9">
    <source>
        <dbReference type="ARBA" id="ARBA00023067"/>
    </source>
</evidence>
<dbReference type="OrthoDB" id="362021at2759"/>
<dbReference type="GO" id="GO:0051301">
    <property type="term" value="P:cell division"/>
    <property type="evidence" value="ECO:0007669"/>
    <property type="project" value="UniProtKB-KW"/>
</dbReference>
<dbReference type="STRING" id="312017.I7M723"/>
<feature type="region of interest" description="Disordered" evidence="11">
    <location>
        <begin position="1"/>
        <end position="33"/>
    </location>
</feature>
<evidence type="ECO:0000256" key="3">
    <source>
        <dbReference type="ARBA" id="ARBA00009471"/>
    </source>
</evidence>
<dbReference type="EMBL" id="GG662849">
    <property type="protein sequence ID" value="EAR87714.2"/>
    <property type="molecule type" value="Genomic_DNA"/>
</dbReference>
<sequence length="968" mass="113308">MNANKKQTKIRRAKSTLKSSRKEKYSIEDLETEKESNISSYDLDYQDDIWEINSNQKAAEISFSQKKNVSVNSSLKGRNNSQLVKSDDLAMKTSNKPIRRVNTSISMSQSSVQIQDESIDLDAESDQESDDDSHLTPEQKQLKDRWLQIFQKISKSRIKTDEAFDFDVEQELQLVLYEWKDSGCILECISKLYSMKVDRLSKEAYHLLACIARGQIGGDKSKEMENEEQEDESKNEGNKQDRNDQKKKIVSFEEKQIQQGSFENFDPFIAGQKQIEKPEKLIVDKYDILFDLDPLFRKKSQYFDDTSSEGLLLNVLEVDKELCINLSELDEALGKQQKLVQRDQKKQTKSNYMKLFTQEEFKNKFSAPVEDQIIDLFPELIDFKMSVIDEVSQQLLFDNIQSLNSENDIKILTQNNKKMEIMDENSASIVNQVLQNENDKILLNEINLAYQMNAFTSQNFMYRNLSDDSLFQNASQSSQNKEDFILSQMSQSYTPDNSIFKNTKQIRFDLNDEYQGFDSSNDYANYHDENPSTQETKQIDNSLLHNSLNKVGGGDKTIFSNFLMNLNWGDPKQWDIQKLSANKRKKIRSKKLQDDLLLGEIKEDMEAEEQNENIAMNNQYERLTKPQKYIDFSLNNGKEESYKEVIGKKFQRYKSNLGLKYVKIKQKSTIQKDYKITSEQVFQIGLKYIENTKQSRIKEFTSEYDSQFDIFQQSQQNQNTSQNAINQNDEYQNEYEAIGFDDLYDEMDDRFYNPQKYNNQRDNRFFNTQREGQSQFDIQMNNSPYGRYQYPFSANNNSQSLYTQNKTQNFFSQTIKRKPVRIRDLKETVWQTMTQQKSKENNSQLTQLSQIVQENQNKRGKRKNKAKLSENEEQEQIESAITQINSEDVSLKFSDLMHQLPNSLGQDNQAQGVSVQNCFISILHLANEKHLRLVDPSHTELEFFIFLDQTLQENENSQNLRRSKIQES</sequence>
<name>I7M723_TETTS</name>
<organism evidence="12 13">
    <name type="scientific">Tetrahymena thermophila (strain SB210)</name>
    <dbReference type="NCBI Taxonomy" id="312017"/>
    <lineage>
        <taxon>Eukaryota</taxon>
        <taxon>Sar</taxon>
        <taxon>Alveolata</taxon>
        <taxon>Ciliophora</taxon>
        <taxon>Intramacronucleata</taxon>
        <taxon>Oligohymenophorea</taxon>
        <taxon>Hymenostomatida</taxon>
        <taxon>Tetrahymenina</taxon>
        <taxon>Tetrahymenidae</taxon>
        <taxon>Tetrahymena</taxon>
    </lineage>
</organism>